<comment type="caution">
    <text evidence="1">The sequence shown here is derived from an EMBL/GenBank/DDBJ whole genome shotgun (WGS) entry which is preliminary data.</text>
</comment>
<accession>A0A094K2Q2</accession>
<name>A0A094K2Q2_9GAMM</name>
<evidence type="ECO:0000313" key="1">
    <source>
        <dbReference type="EMBL" id="KFZ38946.1"/>
    </source>
</evidence>
<keyword evidence="2" id="KW-1185">Reference proteome</keyword>
<dbReference type="AlphaFoldDB" id="A0A094K2Q2"/>
<organism evidence="1 2">
    <name type="scientific">Shewanella mangrovi</name>
    <dbReference type="NCBI Taxonomy" id="1515746"/>
    <lineage>
        <taxon>Bacteria</taxon>
        <taxon>Pseudomonadati</taxon>
        <taxon>Pseudomonadota</taxon>
        <taxon>Gammaproteobacteria</taxon>
        <taxon>Alteromonadales</taxon>
        <taxon>Shewanellaceae</taxon>
        <taxon>Shewanella</taxon>
    </lineage>
</organism>
<dbReference type="Proteomes" id="UP000029264">
    <property type="component" value="Unassembled WGS sequence"/>
</dbReference>
<reference evidence="1 2" key="1">
    <citation type="submission" date="2014-06" db="EMBL/GenBank/DDBJ databases">
        <title>Shewanella sp. YQH10.</title>
        <authorList>
            <person name="Liu Y."/>
            <person name="Zeng R."/>
        </authorList>
    </citation>
    <scope>NUCLEOTIDE SEQUENCE [LARGE SCALE GENOMIC DNA]</scope>
    <source>
        <strain evidence="1 2">YQH10</strain>
    </source>
</reference>
<protein>
    <submittedName>
        <fullName evidence="1">Uncharacterized protein</fullName>
    </submittedName>
</protein>
<sequence length="289" mass="33026">METPLKSSGEKGIFNKYDWVKEADGKLISAKLLRECALKKQLEFDTLKNKKKINGQKLTSKEAFEIINVRESANKSSVLILGYAIELLLKSGIVSLLINAPKKLLEKKVKSYSHNLVNIALDLHFPLSNKERHLLEILGSYIIRETRYPVIPSSTNDYCEQVNNITEFISSETNFVLGVQLFERLRGFIKDIDGTPDNIKFSSRMEMEENGYITFRIGGRLPPVFIVKFCQTQISAGIATIETVKSLLIEKNKVNKSIHSNLMEKYWDKAIFYIVDDKKGLTNRRNCQK</sequence>
<dbReference type="STRING" id="1515746.HR45_00650"/>
<proteinExistence type="predicted"/>
<dbReference type="EMBL" id="JPEO01000001">
    <property type="protein sequence ID" value="KFZ38946.1"/>
    <property type="molecule type" value="Genomic_DNA"/>
</dbReference>
<gene>
    <name evidence="1" type="ORF">HR45_00650</name>
</gene>
<evidence type="ECO:0000313" key="2">
    <source>
        <dbReference type="Proteomes" id="UP000029264"/>
    </source>
</evidence>